<dbReference type="GO" id="GO:0003723">
    <property type="term" value="F:RNA binding"/>
    <property type="evidence" value="ECO:0007669"/>
    <property type="project" value="UniProtKB-UniRule"/>
</dbReference>
<dbReference type="SMART" id="SM00360">
    <property type="entry name" value="RRM"/>
    <property type="match status" value="4"/>
</dbReference>
<feature type="compositionally biased region" description="Basic and acidic residues" evidence="3">
    <location>
        <begin position="1"/>
        <end position="19"/>
    </location>
</feature>
<evidence type="ECO:0000256" key="2">
    <source>
        <dbReference type="PROSITE-ProRule" id="PRU00176"/>
    </source>
</evidence>
<dbReference type="Gene3D" id="3.30.70.330">
    <property type="match status" value="4"/>
</dbReference>
<evidence type="ECO:0000256" key="1">
    <source>
        <dbReference type="ARBA" id="ARBA00022884"/>
    </source>
</evidence>
<keyword evidence="1 2" id="KW-0694">RNA-binding</keyword>
<dbReference type="OrthoDB" id="78437at2759"/>
<accession>A0A8K0JYC6</accession>
<protein>
    <recommendedName>
        <fullName evidence="4">RRM domain-containing protein</fullName>
    </recommendedName>
</protein>
<keyword evidence="6" id="KW-1185">Reference proteome</keyword>
<organism evidence="5 6">
    <name type="scientific">Ladona fulva</name>
    <name type="common">Scarce chaser dragonfly</name>
    <name type="synonym">Libellula fulva</name>
    <dbReference type="NCBI Taxonomy" id="123851"/>
    <lineage>
        <taxon>Eukaryota</taxon>
        <taxon>Metazoa</taxon>
        <taxon>Ecdysozoa</taxon>
        <taxon>Arthropoda</taxon>
        <taxon>Hexapoda</taxon>
        <taxon>Insecta</taxon>
        <taxon>Pterygota</taxon>
        <taxon>Palaeoptera</taxon>
        <taxon>Odonata</taxon>
        <taxon>Epiprocta</taxon>
        <taxon>Anisoptera</taxon>
        <taxon>Libelluloidea</taxon>
        <taxon>Libellulidae</taxon>
        <taxon>Ladona</taxon>
    </lineage>
</organism>
<dbReference type="PROSITE" id="PS50102">
    <property type="entry name" value="RRM"/>
    <property type="match status" value="3"/>
</dbReference>
<dbReference type="InterPro" id="IPR012677">
    <property type="entry name" value="Nucleotide-bd_a/b_plait_sf"/>
</dbReference>
<dbReference type="Pfam" id="PF00076">
    <property type="entry name" value="RRM_1"/>
    <property type="match status" value="4"/>
</dbReference>
<reference evidence="5" key="2">
    <citation type="submission" date="2017-10" db="EMBL/GenBank/DDBJ databases">
        <title>Ladona fulva Genome sequencing and assembly.</title>
        <authorList>
            <person name="Murali S."/>
            <person name="Richards S."/>
            <person name="Bandaranaike D."/>
            <person name="Bellair M."/>
            <person name="Blankenburg K."/>
            <person name="Chao H."/>
            <person name="Dinh H."/>
            <person name="Doddapaneni H."/>
            <person name="Dugan-Rocha S."/>
            <person name="Elkadiri S."/>
            <person name="Gnanaolivu R."/>
            <person name="Hernandez B."/>
            <person name="Skinner E."/>
            <person name="Javaid M."/>
            <person name="Lee S."/>
            <person name="Li M."/>
            <person name="Ming W."/>
            <person name="Munidasa M."/>
            <person name="Muniz J."/>
            <person name="Nguyen L."/>
            <person name="Hughes D."/>
            <person name="Osuji N."/>
            <person name="Pu L.-L."/>
            <person name="Puazo M."/>
            <person name="Qu C."/>
            <person name="Quiroz J."/>
            <person name="Raj R."/>
            <person name="Weissenberger G."/>
            <person name="Xin Y."/>
            <person name="Zou X."/>
            <person name="Han Y."/>
            <person name="Worley K."/>
            <person name="Muzny D."/>
            <person name="Gibbs R."/>
        </authorList>
    </citation>
    <scope>NUCLEOTIDE SEQUENCE</scope>
    <source>
        <strain evidence="5">Sampled in the wild</strain>
    </source>
</reference>
<evidence type="ECO:0000256" key="3">
    <source>
        <dbReference type="SAM" id="MobiDB-lite"/>
    </source>
</evidence>
<dbReference type="CDD" id="cd12366">
    <property type="entry name" value="RRM1_RBM45"/>
    <property type="match status" value="1"/>
</dbReference>
<feature type="domain" description="RRM" evidence="4">
    <location>
        <begin position="487"/>
        <end position="559"/>
    </location>
</feature>
<sequence>MAERRKLFDRDSRDRESFHGSDGGKLARDTKYDDPPNSRLFIVCGKTVTEEDFRESFEKYGTIEEIWVVKTRTTGEPKGVAYIKFSKTSEAALAMEEMNGRCIGSHPRPLKVLIAHSRDQGSRRDMNEEERLLRLFVVVPKSMTEKDVREQFAQFGDIDYVSIVKDRVTKESKGFAYIKYHRPSHAAKAFEGCDRSFKPVFAEPKPQKSTEMADRFNGPLPHPKGASHDNPFHHYDGLHIGSEGTYTRLEVIASPQLNWDQLWRLFDLIPGLDYCHLHDDPKNRMYKGHATVVYNTPQSAAYAKEKLHGFEYPPGQRLIVKPDYSRQSDLPGAFRHGNCGMHPPSTPFSRIPPTGAMHPPPPPLPAGAQTMASGSEMGLGNISLVPPHHQLTSNGPSSSLGGTRAGNLQNDLAALVETIAQATSLIQAAGLTSVMNKAGLNTGGPQGAGDAHGSQQKMLGETYDPAYCSAKLPPPQPLAPIDSEVALRLFIVCQPTPPPMYALKDVFGRFGNLIDVYILSWKSCGYAKYASKESAENAIATLHGQEICGSRMKVMPAEPNEKADSSRKRIKVSKDDE</sequence>
<dbReference type="AlphaFoldDB" id="A0A8K0JYC6"/>
<gene>
    <name evidence="5" type="ORF">J437_LFUL005323</name>
</gene>
<dbReference type="EMBL" id="KZ308211">
    <property type="protein sequence ID" value="KAG8224754.1"/>
    <property type="molecule type" value="Genomic_DNA"/>
</dbReference>
<feature type="compositionally biased region" description="Basic and acidic residues" evidence="3">
    <location>
        <begin position="559"/>
        <end position="577"/>
    </location>
</feature>
<reference evidence="5" key="1">
    <citation type="submission" date="2013-04" db="EMBL/GenBank/DDBJ databases">
        <authorList>
            <person name="Qu J."/>
            <person name="Murali S.C."/>
            <person name="Bandaranaike D."/>
            <person name="Bellair M."/>
            <person name="Blankenburg K."/>
            <person name="Chao H."/>
            <person name="Dinh H."/>
            <person name="Doddapaneni H."/>
            <person name="Downs B."/>
            <person name="Dugan-Rocha S."/>
            <person name="Elkadiri S."/>
            <person name="Gnanaolivu R.D."/>
            <person name="Hernandez B."/>
            <person name="Javaid M."/>
            <person name="Jayaseelan J.C."/>
            <person name="Lee S."/>
            <person name="Li M."/>
            <person name="Ming W."/>
            <person name="Munidasa M."/>
            <person name="Muniz J."/>
            <person name="Nguyen L."/>
            <person name="Ongeri F."/>
            <person name="Osuji N."/>
            <person name="Pu L.-L."/>
            <person name="Puazo M."/>
            <person name="Qu C."/>
            <person name="Quiroz J."/>
            <person name="Raj R."/>
            <person name="Weissenberger G."/>
            <person name="Xin Y."/>
            <person name="Zou X."/>
            <person name="Han Y."/>
            <person name="Richards S."/>
            <person name="Worley K."/>
            <person name="Muzny D."/>
            <person name="Gibbs R."/>
        </authorList>
    </citation>
    <scope>NUCLEOTIDE SEQUENCE</scope>
    <source>
        <strain evidence="5">Sampled in the wild</strain>
    </source>
</reference>
<dbReference type="InterPro" id="IPR000504">
    <property type="entry name" value="RRM_dom"/>
</dbReference>
<dbReference type="Proteomes" id="UP000792457">
    <property type="component" value="Unassembled WGS sequence"/>
</dbReference>
<dbReference type="CDD" id="cd12369">
    <property type="entry name" value="RRM4_RBM45"/>
    <property type="match status" value="1"/>
</dbReference>
<dbReference type="InterPro" id="IPR035979">
    <property type="entry name" value="RBD_domain_sf"/>
</dbReference>
<evidence type="ECO:0000313" key="5">
    <source>
        <dbReference type="EMBL" id="KAG8224754.1"/>
    </source>
</evidence>
<dbReference type="CDD" id="cd12368">
    <property type="entry name" value="RRM3_RBM45"/>
    <property type="match status" value="1"/>
</dbReference>
<dbReference type="InterPro" id="IPR034206">
    <property type="entry name" value="RBM45_RRM2"/>
</dbReference>
<dbReference type="SUPFAM" id="SSF54928">
    <property type="entry name" value="RNA-binding domain, RBD"/>
    <property type="match status" value="3"/>
</dbReference>
<dbReference type="PANTHER" id="PTHR48027">
    <property type="entry name" value="HETEROGENEOUS NUCLEAR RIBONUCLEOPROTEIN 87F-RELATED"/>
    <property type="match status" value="1"/>
</dbReference>
<feature type="region of interest" description="Disordered" evidence="3">
    <location>
        <begin position="556"/>
        <end position="577"/>
    </location>
</feature>
<proteinExistence type="predicted"/>
<dbReference type="InterPro" id="IPR052462">
    <property type="entry name" value="SLIRP/GR-RBP-like"/>
</dbReference>
<dbReference type="InterPro" id="IPR034208">
    <property type="entry name" value="RBM45_RRM4"/>
</dbReference>
<name>A0A8K0JYC6_LADFU</name>
<dbReference type="InterPro" id="IPR034207">
    <property type="entry name" value="RBM45_RRM3"/>
</dbReference>
<feature type="domain" description="RRM" evidence="4">
    <location>
        <begin position="38"/>
        <end position="117"/>
    </location>
</feature>
<dbReference type="CDD" id="cd12367">
    <property type="entry name" value="RRM2_RBM45"/>
    <property type="match status" value="1"/>
</dbReference>
<evidence type="ECO:0000313" key="6">
    <source>
        <dbReference type="Proteomes" id="UP000792457"/>
    </source>
</evidence>
<evidence type="ECO:0000259" key="4">
    <source>
        <dbReference type="PROSITE" id="PS50102"/>
    </source>
</evidence>
<comment type="caution">
    <text evidence="5">The sequence shown here is derived from an EMBL/GenBank/DDBJ whole genome shotgun (WGS) entry which is preliminary data.</text>
</comment>
<feature type="domain" description="RRM" evidence="4">
    <location>
        <begin position="139"/>
        <end position="204"/>
    </location>
</feature>
<feature type="region of interest" description="Disordered" evidence="3">
    <location>
        <begin position="1"/>
        <end position="33"/>
    </location>
</feature>
<dbReference type="InterPro" id="IPR034203">
    <property type="entry name" value="RBM45_RRM1"/>
</dbReference>